<evidence type="ECO:0008006" key="3">
    <source>
        <dbReference type="Google" id="ProtNLM"/>
    </source>
</evidence>
<protein>
    <recommendedName>
        <fullName evidence="3">DUF2252 domain-containing protein</fullName>
    </recommendedName>
</protein>
<sequence>MPPMRRDRRAGPIFGSMPKTDILQALDAYDAWLGRHCAVIPAALARKRQRMAADPFAFLRGTAFRFAAQFAALLPKLAAARRVPSCGDAHLENFGTWRDAEGRLVWGVNDLDEAAALPFTADLVRLAASALLARPPDGPGGREIAASLLRGYAAHLAAPRAFVLDEEHAALRAMVLPDPPARAAFWAKLAGLPAAEPPPAWRQALVAALPPGADPPRFAAREAGLGSLGRPRLVAIAHWRGGQVVREGKARVPSAWLQAGFPGAEAIDVAALANSLNRAADPWYALPPGLVIRRLAPDSRKLEAPGGDPGRLLTQLEAMGGEIGNLHADGAAGAGILGDLEQMPADWLRDAARCMAEAVRADQAALAAALPAAQRSIS</sequence>
<dbReference type="OrthoDB" id="1491115at2"/>
<keyword evidence="2" id="KW-1185">Reference proteome</keyword>
<proteinExistence type="predicted"/>
<dbReference type="Proteomes" id="UP000249065">
    <property type="component" value="Unassembled WGS sequence"/>
</dbReference>
<gene>
    <name evidence="1" type="ORF">DOO78_03870</name>
</gene>
<dbReference type="EMBL" id="QLIX01000002">
    <property type="protein sequence ID" value="RAI60225.1"/>
    <property type="molecule type" value="Genomic_DNA"/>
</dbReference>
<name>A0A327MCI2_9PROT</name>
<evidence type="ECO:0000313" key="1">
    <source>
        <dbReference type="EMBL" id="RAI60225.1"/>
    </source>
</evidence>
<dbReference type="PANTHER" id="PTHR39441:SF1">
    <property type="entry name" value="DUF2252 DOMAIN-CONTAINING PROTEIN"/>
    <property type="match status" value="1"/>
</dbReference>
<organism evidence="1 2">
    <name type="scientific">Roseicella frigidaeris</name>
    <dbReference type="NCBI Taxonomy" id="2230885"/>
    <lineage>
        <taxon>Bacteria</taxon>
        <taxon>Pseudomonadati</taxon>
        <taxon>Pseudomonadota</taxon>
        <taxon>Alphaproteobacteria</taxon>
        <taxon>Acetobacterales</taxon>
        <taxon>Roseomonadaceae</taxon>
        <taxon>Roseicella</taxon>
    </lineage>
</organism>
<accession>A0A327MCI2</accession>
<dbReference type="InterPro" id="IPR018721">
    <property type="entry name" value="DUF2252"/>
</dbReference>
<reference evidence="2" key="1">
    <citation type="submission" date="2018-06" db="EMBL/GenBank/DDBJ databases">
        <authorList>
            <person name="Khan S.A."/>
        </authorList>
    </citation>
    <scope>NUCLEOTIDE SEQUENCE [LARGE SCALE GENOMIC DNA]</scope>
    <source>
        <strain evidence="2">DB-1506</strain>
    </source>
</reference>
<comment type="caution">
    <text evidence="1">The sequence shown here is derived from an EMBL/GenBank/DDBJ whole genome shotgun (WGS) entry which is preliminary data.</text>
</comment>
<evidence type="ECO:0000313" key="2">
    <source>
        <dbReference type="Proteomes" id="UP000249065"/>
    </source>
</evidence>
<dbReference type="Pfam" id="PF10009">
    <property type="entry name" value="DUF2252"/>
    <property type="match status" value="1"/>
</dbReference>
<dbReference type="PANTHER" id="PTHR39441">
    <property type="entry name" value="DUF2252 DOMAIN-CONTAINING PROTEIN"/>
    <property type="match status" value="1"/>
</dbReference>
<dbReference type="AlphaFoldDB" id="A0A327MCI2"/>